<evidence type="ECO:0000313" key="1">
    <source>
        <dbReference type="EMBL" id="MBX63996.1"/>
    </source>
</evidence>
<proteinExistence type="predicted"/>
<organism evidence="1">
    <name type="scientific">Rhizophora mucronata</name>
    <name type="common">Asiatic mangrove</name>
    <dbReference type="NCBI Taxonomy" id="61149"/>
    <lineage>
        <taxon>Eukaryota</taxon>
        <taxon>Viridiplantae</taxon>
        <taxon>Streptophyta</taxon>
        <taxon>Embryophyta</taxon>
        <taxon>Tracheophyta</taxon>
        <taxon>Spermatophyta</taxon>
        <taxon>Magnoliopsida</taxon>
        <taxon>eudicotyledons</taxon>
        <taxon>Gunneridae</taxon>
        <taxon>Pentapetalae</taxon>
        <taxon>rosids</taxon>
        <taxon>fabids</taxon>
        <taxon>Malpighiales</taxon>
        <taxon>Rhizophoraceae</taxon>
        <taxon>Rhizophora</taxon>
    </lineage>
</organism>
<accession>A0A2P2QAH9</accession>
<dbReference type="AlphaFoldDB" id="A0A2P2QAH9"/>
<reference evidence="1" key="1">
    <citation type="submission" date="2018-02" db="EMBL/GenBank/DDBJ databases">
        <title>Rhizophora mucronata_Transcriptome.</title>
        <authorList>
            <person name="Meera S.P."/>
            <person name="Sreeshan A."/>
            <person name="Augustine A."/>
        </authorList>
    </citation>
    <scope>NUCLEOTIDE SEQUENCE</scope>
    <source>
        <tissue evidence="1">Leaf</tissue>
    </source>
</reference>
<dbReference type="EMBL" id="GGEC01083512">
    <property type="protein sequence ID" value="MBX63996.1"/>
    <property type="molecule type" value="Transcribed_RNA"/>
</dbReference>
<sequence length="28" mass="3039">MIIAKKERKRCLISTGGALAYVVDSCLV</sequence>
<name>A0A2P2QAH9_RHIMU</name>
<protein>
    <submittedName>
        <fullName evidence="1">Uncharacterized protein</fullName>
    </submittedName>
</protein>